<dbReference type="EMBL" id="DF973254">
    <property type="protein sequence ID" value="GAU22797.1"/>
    <property type="molecule type" value="Genomic_DNA"/>
</dbReference>
<gene>
    <name evidence="2" type="ORF">TSUD_142370</name>
</gene>
<dbReference type="Proteomes" id="UP000242715">
    <property type="component" value="Unassembled WGS sequence"/>
</dbReference>
<accession>A0A2Z6N0Y2</accession>
<organism evidence="2 3">
    <name type="scientific">Trifolium subterraneum</name>
    <name type="common">Subterranean clover</name>
    <dbReference type="NCBI Taxonomy" id="3900"/>
    <lineage>
        <taxon>Eukaryota</taxon>
        <taxon>Viridiplantae</taxon>
        <taxon>Streptophyta</taxon>
        <taxon>Embryophyta</taxon>
        <taxon>Tracheophyta</taxon>
        <taxon>Spermatophyta</taxon>
        <taxon>Magnoliopsida</taxon>
        <taxon>eudicotyledons</taxon>
        <taxon>Gunneridae</taxon>
        <taxon>Pentapetalae</taxon>
        <taxon>rosids</taxon>
        <taxon>fabids</taxon>
        <taxon>Fabales</taxon>
        <taxon>Fabaceae</taxon>
        <taxon>Papilionoideae</taxon>
        <taxon>50 kb inversion clade</taxon>
        <taxon>NPAAA clade</taxon>
        <taxon>Hologalegina</taxon>
        <taxon>IRL clade</taxon>
        <taxon>Trifolieae</taxon>
        <taxon>Trifolium</taxon>
    </lineage>
</organism>
<evidence type="ECO:0000313" key="3">
    <source>
        <dbReference type="Proteomes" id="UP000242715"/>
    </source>
</evidence>
<dbReference type="AlphaFoldDB" id="A0A2Z6N0Y2"/>
<feature type="region of interest" description="Disordered" evidence="1">
    <location>
        <begin position="1"/>
        <end position="92"/>
    </location>
</feature>
<proteinExistence type="predicted"/>
<sequence>MAAKRKTRSSSTSAIRDAETSKKVRSSSSSSSSGNTKKNYRRKTDLVLDSLPVKKKQDSKAVPMTIDGGKGNGGGDDEVSNSKFLGDPVPDEEAKLRWPKRYQEKNMMN</sequence>
<protein>
    <submittedName>
        <fullName evidence="2">Uncharacterized protein</fullName>
    </submittedName>
</protein>
<name>A0A2Z6N0Y2_TRISU</name>
<evidence type="ECO:0000256" key="1">
    <source>
        <dbReference type="SAM" id="MobiDB-lite"/>
    </source>
</evidence>
<reference evidence="3" key="1">
    <citation type="journal article" date="2017" name="Front. Plant Sci.">
        <title>Climate Clever Clovers: New Paradigm to Reduce the Environmental Footprint of Ruminants by Breeding Low Methanogenic Forages Utilizing Haplotype Variation.</title>
        <authorList>
            <person name="Kaur P."/>
            <person name="Appels R."/>
            <person name="Bayer P.E."/>
            <person name="Keeble-Gagnere G."/>
            <person name="Wang J."/>
            <person name="Hirakawa H."/>
            <person name="Shirasawa K."/>
            <person name="Vercoe P."/>
            <person name="Stefanova K."/>
            <person name="Durmic Z."/>
            <person name="Nichols P."/>
            <person name="Revell C."/>
            <person name="Isobe S.N."/>
            <person name="Edwards D."/>
            <person name="Erskine W."/>
        </authorList>
    </citation>
    <scope>NUCLEOTIDE SEQUENCE [LARGE SCALE GENOMIC DNA]</scope>
    <source>
        <strain evidence="3">cv. Daliak</strain>
    </source>
</reference>
<evidence type="ECO:0000313" key="2">
    <source>
        <dbReference type="EMBL" id="GAU22797.1"/>
    </source>
</evidence>
<keyword evidence="3" id="KW-1185">Reference proteome</keyword>